<evidence type="ECO:0000256" key="3">
    <source>
        <dbReference type="ARBA" id="ARBA00022692"/>
    </source>
</evidence>
<evidence type="ECO:0000256" key="1">
    <source>
        <dbReference type="ARBA" id="ARBA00004141"/>
    </source>
</evidence>
<feature type="domain" description="Peptidase S54 rhomboid" evidence="8">
    <location>
        <begin position="118"/>
        <end position="250"/>
    </location>
</feature>
<dbReference type="EMBL" id="JAGINX010000001">
    <property type="protein sequence ID" value="MBP2319319.1"/>
    <property type="molecule type" value="Genomic_DNA"/>
</dbReference>
<dbReference type="Proteomes" id="UP001519331">
    <property type="component" value="Unassembled WGS sequence"/>
</dbReference>
<name>A0ABS4T4D6_9MICC</name>
<dbReference type="Pfam" id="PF01694">
    <property type="entry name" value="Rhomboid"/>
    <property type="match status" value="1"/>
</dbReference>
<dbReference type="SUPFAM" id="SSF144091">
    <property type="entry name" value="Rhomboid-like"/>
    <property type="match status" value="1"/>
</dbReference>
<evidence type="ECO:0000256" key="2">
    <source>
        <dbReference type="ARBA" id="ARBA00009045"/>
    </source>
</evidence>
<feature type="transmembrane region" description="Helical" evidence="7">
    <location>
        <begin position="264"/>
        <end position="284"/>
    </location>
</feature>
<keyword evidence="6 7" id="KW-0472">Membrane</keyword>
<evidence type="ECO:0000259" key="8">
    <source>
        <dbReference type="Pfam" id="PF01694"/>
    </source>
</evidence>
<evidence type="ECO:0000256" key="4">
    <source>
        <dbReference type="ARBA" id="ARBA00022801"/>
    </source>
</evidence>
<dbReference type="GO" id="GO:0006508">
    <property type="term" value="P:proteolysis"/>
    <property type="evidence" value="ECO:0007669"/>
    <property type="project" value="UniProtKB-KW"/>
</dbReference>
<feature type="transmembrane region" description="Helical" evidence="7">
    <location>
        <begin position="185"/>
        <end position="203"/>
    </location>
</feature>
<dbReference type="PANTHER" id="PTHR43731">
    <property type="entry name" value="RHOMBOID PROTEASE"/>
    <property type="match status" value="1"/>
</dbReference>
<feature type="transmembrane region" description="Helical" evidence="7">
    <location>
        <begin position="210"/>
        <end position="228"/>
    </location>
</feature>
<feature type="transmembrane region" description="Helical" evidence="7">
    <location>
        <begin position="126"/>
        <end position="148"/>
    </location>
</feature>
<evidence type="ECO:0000313" key="9">
    <source>
        <dbReference type="EMBL" id="MBP2319319.1"/>
    </source>
</evidence>
<dbReference type="Gene3D" id="1.20.1540.10">
    <property type="entry name" value="Rhomboid-like"/>
    <property type="match status" value="1"/>
</dbReference>
<organism evidence="9 10">
    <name type="scientific">Nesterenkonia lacusekhoensis</name>
    <dbReference type="NCBI Taxonomy" id="150832"/>
    <lineage>
        <taxon>Bacteria</taxon>
        <taxon>Bacillati</taxon>
        <taxon>Actinomycetota</taxon>
        <taxon>Actinomycetes</taxon>
        <taxon>Micrococcales</taxon>
        <taxon>Micrococcaceae</taxon>
        <taxon>Nesterenkonia</taxon>
    </lineage>
</organism>
<feature type="transmembrane region" description="Helical" evidence="7">
    <location>
        <begin position="160"/>
        <end position="179"/>
    </location>
</feature>
<keyword evidence="10" id="KW-1185">Reference proteome</keyword>
<evidence type="ECO:0000256" key="5">
    <source>
        <dbReference type="ARBA" id="ARBA00022989"/>
    </source>
</evidence>
<gene>
    <name evidence="9" type="ORF">JOF45_002338</name>
</gene>
<keyword evidence="9" id="KW-0645">Protease</keyword>
<reference evidence="9 10" key="1">
    <citation type="submission" date="2021-03" db="EMBL/GenBank/DDBJ databases">
        <title>Sequencing the genomes of 1000 actinobacteria strains.</title>
        <authorList>
            <person name="Klenk H.-P."/>
        </authorList>
    </citation>
    <scope>NUCLEOTIDE SEQUENCE [LARGE SCALE GENOMIC DNA]</scope>
    <source>
        <strain evidence="9 10">DSM 12544</strain>
    </source>
</reference>
<keyword evidence="5 7" id="KW-1133">Transmembrane helix</keyword>
<proteinExistence type="inferred from homology"/>
<dbReference type="RefSeq" id="WP_210050339.1">
    <property type="nucleotide sequence ID" value="NZ_JAGINX010000001.1"/>
</dbReference>
<comment type="subcellular location">
    <subcellularLocation>
        <location evidence="1">Membrane</location>
        <topology evidence="1">Multi-pass membrane protein</topology>
    </subcellularLocation>
</comment>
<comment type="caution">
    <text evidence="9">The sequence shown here is derived from an EMBL/GenBank/DDBJ whole genome shotgun (WGS) entry which is preliminary data.</text>
</comment>
<sequence>MNTCANHPDRPAHIQCQRCDRPVCPQCQQQAAVGFHCPQCVQEARRRRPASRTQFGAPVRADQRPLVTWTVIGLCVVLYALQILPQYLGAAGARLPDLTQYFSYAPLHTSEHPLYPVELWRMLTSALVHSPSNAAHLLFNMVALWFIGRVLEPAIGRWRYIALLVLSALGGSVAVMYLSDPTVPTLGASGAVFGLFGALFVLLRASGSQSGGVIVLVGINMLISFTVPNISWQGHLGGLVVGLLCALVIAKVPRGKNRSLLQGLGLGAVFLALVALIAVGIPLVDIYGS</sequence>
<dbReference type="GO" id="GO:0008233">
    <property type="term" value="F:peptidase activity"/>
    <property type="evidence" value="ECO:0007669"/>
    <property type="project" value="UniProtKB-KW"/>
</dbReference>
<dbReference type="InterPro" id="IPR050925">
    <property type="entry name" value="Rhomboid_protease_S54"/>
</dbReference>
<keyword evidence="3 7" id="KW-0812">Transmembrane</keyword>
<accession>A0ABS4T4D6</accession>
<dbReference type="InterPro" id="IPR035952">
    <property type="entry name" value="Rhomboid-like_sf"/>
</dbReference>
<dbReference type="InterPro" id="IPR022764">
    <property type="entry name" value="Peptidase_S54_rhomboid_dom"/>
</dbReference>
<protein>
    <submittedName>
        <fullName evidence="9">Membrane associated rhomboid family serine protease</fullName>
    </submittedName>
</protein>
<feature type="transmembrane region" description="Helical" evidence="7">
    <location>
        <begin position="234"/>
        <end position="252"/>
    </location>
</feature>
<feature type="transmembrane region" description="Helical" evidence="7">
    <location>
        <begin position="66"/>
        <end position="88"/>
    </location>
</feature>
<evidence type="ECO:0000313" key="10">
    <source>
        <dbReference type="Proteomes" id="UP001519331"/>
    </source>
</evidence>
<evidence type="ECO:0000256" key="7">
    <source>
        <dbReference type="SAM" id="Phobius"/>
    </source>
</evidence>
<keyword evidence="4" id="KW-0378">Hydrolase</keyword>
<comment type="similarity">
    <text evidence="2">Belongs to the peptidase S54 family.</text>
</comment>
<evidence type="ECO:0000256" key="6">
    <source>
        <dbReference type="ARBA" id="ARBA00023136"/>
    </source>
</evidence>
<dbReference type="PANTHER" id="PTHR43731:SF14">
    <property type="entry name" value="PRESENILIN-ASSOCIATED RHOMBOID-LIKE PROTEIN, MITOCHONDRIAL"/>
    <property type="match status" value="1"/>
</dbReference>